<sequence>MGWSTAGPLLGCTTLPLIILLSVLVGLPWLYSVRSAASDFTEAFGERPSESFTNLKGQTETGLDSRTIFLTFDDNAATSALLERKFDGSARVEETDLLNGEVFADSAPAWFSGASSVVGSPCQGREAVEFHDWHEWDSVVVVKCPRARRIYALFSSID</sequence>
<gene>
    <name evidence="2" type="ORF">GCM10011614_28260</name>
</gene>
<accession>A0A918PI77</accession>
<proteinExistence type="predicted"/>
<keyword evidence="3" id="KW-1185">Reference proteome</keyword>
<keyword evidence="1" id="KW-0812">Transmembrane</keyword>
<dbReference type="Proteomes" id="UP000648075">
    <property type="component" value="Unassembled WGS sequence"/>
</dbReference>
<protein>
    <submittedName>
        <fullName evidence="2">Uncharacterized protein</fullName>
    </submittedName>
</protein>
<comment type="caution">
    <text evidence="2">The sequence shown here is derived from an EMBL/GenBank/DDBJ whole genome shotgun (WGS) entry which is preliminary data.</text>
</comment>
<evidence type="ECO:0000313" key="3">
    <source>
        <dbReference type="Proteomes" id="UP000648075"/>
    </source>
</evidence>
<keyword evidence="1" id="KW-0472">Membrane</keyword>
<name>A0A918PI77_9SPHN</name>
<evidence type="ECO:0000256" key="1">
    <source>
        <dbReference type="SAM" id="Phobius"/>
    </source>
</evidence>
<dbReference type="AlphaFoldDB" id="A0A918PI77"/>
<keyword evidence="1" id="KW-1133">Transmembrane helix</keyword>
<dbReference type="EMBL" id="BMZA01000012">
    <property type="protein sequence ID" value="GGZ11574.1"/>
    <property type="molecule type" value="Genomic_DNA"/>
</dbReference>
<reference evidence="2" key="2">
    <citation type="submission" date="2020-09" db="EMBL/GenBank/DDBJ databases">
        <authorList>
            <person name="Sun Q."/>
            <person name="Kim S."/>
        </authorList>
    </citation>
    <scope>NUCLEOTIDE SEQUENCE</scope>
    <source>
        <strain evidence="2">KCTC 32255</strain>
    </source>
</reference>
<organism evidence="2 3">
    <name type="scientific">Novosphingobium colocasiae</name>
    <dbReference type="NCBI Taxonomy" id="1256513"/>
    <lineage>
        <taxon>Bacteria</taxon>
        <taxon>Pseudomonadati</taxon>
        <taxon>Pseudomonadota</taxon>
        <taxon>Alphaproteobacteria</taxon>
        <taxon>Sphingomonadales</taxon>
        <taxon>Sphingomonadaceae</taxon>
        <taxon>Novosphingobium</taxon>
    </lineage>
</organism>
<evidence type="ECO:0000313" key="2">
    <source>
        <dbReference type="EMBL" id="GGZ11574.1"/>
    </source>
</evidence>
<feature type="transmembrane region" description="Helical" evidence="1">
    <location>
        <begin position="6"/>
        <end position="31"/>
    </location>
</feature>
<reference evidence="2" key="1">
    <citation type="journal article" date="2014" name="Int. J. Syst. Evol. Microbiol.">
        <title>Complete genome sequence of Corynebacterium casei LMG S-19264T (=DSM 44701T), isolated from a smear-ripened cheese.</title>
        <authorList>
            <consortium name="US DOE Joint Genome Institute (JGI-PGF)"/>
            <person name="Walter F."/>
            <person name="Albersmeier A."/>
            <person name="Kalinowski J."/>
            <person name="Ruckert C."/>
        </authorList>
    </citation>
    <scope>NUCLEOTIDE SEQUENCE</scope>
    <source>
        <strain evidence="2">KCTC 32255</strain>
    </source>
</reference>